<evidence type="ECO:0000256" key="3">
    <source>
        <dbReference type="ARBA" id="ARBA00022692"/>
    </source>
</evidence>
<feature type="transmembrane region" description="Helical" evidence="6">
    <location>
        <begin position="101"/>
        <end position="125"/>
    </location>
</feature>
<feature type="transmembrane region" description="Helical" evidence="6">
    <location>
        <begin position="326"/>
        <end position="353"/>
    </location>
</feature>
<proteinExistence type="inferred from homology"/>
<gene>
    <name evidence="7" type="ORF">OOZ53_22105</name>
</gene>
<evidence type="ECO:0000313" key="8">
    <source>
        <dbReference type="Proteomes" id="UP001148313"/>
    </source>
</evidence>
<reference evidence="7" key="1">
    <citation type="submission" date="2022-11" db="EMBL/GenBank/DDBJ databases">
        <title>Hoeflea poritis sp. nov., isolated from scleractinian coral Porites lutea.</title>
        <authorList>
            <person name="Zhang G."/>
            <person name="Wei Q."/>
            <person name="Cai L."/>
        </authorList>
    </citation>
    <scope>NUCLEOTIDE SEQUENCE</scope>
    <source>
        <strain evidence="7">E7-10</strain>
    </source>
</reference>
<dbReference type="InterPro" id="IPR002528">
    <property type="entry name" value="MATE_fam"/>
</dbReference>
<dbReference type="InterPro" id="IPR044644">
    <property type="entry name" value="DinF-like"/>
</dbReference>
<organism evidence="7 8">
    <name type="scientific">Hoeflea poritis</name>
    <dbReference type="NCBI Taxonomy" id="2993659"/>
    <lineage>
        <taxon>Bacteria</taxon>
        <taxon>Pseudomonadati</taxon>
        <taxon>Pseudomonadota</taxon>
        <taxon>Alphaproteobacteria</taxon>
        <taxon>Hyphomicrobiales</taxon>
        <taxon>Rhizobiaceae</taxon>
        <taxon>Hoeflea</taxon>
    </lineage>
</organism>
<dbReference type="EMBL" id="JAPJZH010000018">
    <property type="protein sequence ID" value="MDA4848067.1"/>
    <property type="molecule type" value="Genomic_DNA"/>
</dbReference>
<feature type="transmembrane region" description="Helical" evidence="6">
    <location>
        <begin position="253"/>
        <end position="272"/>
    </location>
</feature>
<dbReference type="NCBIfam" id="TIGR00797">
    <property type="entry name" value="matE"/>
    <property type="match status" value="1"/>
</dbReference>
<dbReference type="CDD" id="cd13136">
    <property type="entry name" value="MATE_DinF_like"/>
    <property type="match status" value="1"/>
</dbReference>
<comment type="similarity">
    <text evidence="2">Belongs to the multi antimicrobial extrusion (MATE) (TC 2.A.66.1) family.</text>
</comment>
<feature type="transmembrane region" description="Helical" evidence="6">
    <location>
        <begin position="56"/>
        <end position="80"/>
    </location>
</feature>
<comment type="subcellular location">
    <subcellularLocation>
        <location evidence="1">Membrane</location>
        <topology evidence="1">Multi-pass membrane protein</topology>
    </subcellularLocation>
</comment>
<dbReference type="Pfam" id="PF01554">
    <property type="entry name" value="MatE"/>
    <property type="match status" value="2"/>
</dbReference>
<feature type="transmembrane region" description="Helical" evidence="6">
    <location>
        <begin position="423"/>
        <end position="441"/>
    </location>
</feature>
<evidence type="ECO:0000256" key="2">
    <source>
        <dbReference type="ARBA" id="ARBA00010199"/>
    </source>
</evidence>
<feature type="transmembrane region" description="Helical" evidence="6">
    <location>
        <begin position="278"/>
        <end position="296"/>
    </location>
</feature>
<feature type="transmembrane region" description="Helical" evidence="6">
    <location>
        <begin position="23"/>
        <end position="44"/>
    </location>
</feature>
<dbReference type="PANTHER" id="PTHR42893">
    <property type="entry name" value="PROTEIN DETOXIFICATION 44, CHLOROPLASTIC-RELATED"/>
    <property type="match status" value="1"/>
</dbReference>
<comment type="caution">
    <text evidence="7">The sequence shown here is derived from an EMBL/GenBank/DDBJ whole genome shotgun (WGS) entry which is preliminary data.</text>
</comment>
<feature type="transmembrane region" description="Helical" evidence="6">
    <location>
        <begin position="179"/>
        <end position="198"/>
    </location>
</feature>
<keyword evidence="3 6" id="KW-0812">Transmembrane</keyword>
<evidence type="ECO:0000256" key="4">
    <source>
        <dbReference type="ARBA" id="ARBA00022989"/>
    </source>
</evidence>
<evidence type="ECO:0000256" key="1">
    <source>
        <dbReference type="ARBA" id="ARBA00004141"/>
    </source>
</evidence>
<feature type="transmembrane region" description="Helical" evidence="6">
    <location>
        <begin position="145"/>
        <end position="167"/>
    </location>
</feature>
<keyword evidence="8" id="KW-1185">Reference proteome</keyword>
<feature type="transmembrane region" description="Helical" evidence="6">
    <location>
        <begin position="365"/>
        <end position="386"/>
    </location>
</feature>
<name>A0ABT4VTM7_9HYPH</name>
<protein>
    <submittedName>
        <fullName evidence="7">MATE family efflux transporter</fullName>
    </submittedName>
</protein>
<keyword evidence="4 6" id="KW-1133">Transmembrane helix</keyword>
<dbReference type="PANTHER" id="PTHR42893:SF46">
    <property type="entry name" value="PROTEIN DETOXIFICATION 44, CHLOROPLASTIC"/>
    <property type="match status" value="1"/>
</dbReference>
<feature type="transmembrane region" description="Helical" evidence="6">
    <location>
        <begin position="204"/>
        <end position="226"/>
    </location>
</feature>
<dbReference type="Proteomes" id="UP001148313">
    <property type="component" value="Unassembled WGS sequence"/>
</dbReference>
<accession>A0ABT4VTM7</accession>
<evidence type="ECO:0000256" key="5">
    <source>
        <dbReference type="ARBA" id="ARBA00023136"/>
    </source>
</evidence>
<evidence type="ECO:0000313" key="7">
    <source>
        <dbReference type="EMBL" id="MDA4848067.1"/>
    </source>
</evidence>
<sequence length="458" mass="49035">MDRTPEPEGAGPQQRPFDVSNRLVLSIAVPMTLAYLTTPLLGLVDTAVVGRLGDPALLGGLAVGAVIFDLVFTTFNFLRASTTGLVAQAFGRNDPGEEQAVFWRSLMIGLASGAALLLISPLIVWIGVRAMAPGEAVRQATETYITIRMVSAPASLANYAILGYVLGRGEAIAGLLLQTLINGINIILSIWLGLGLGWGIEGVAWATVTGEAVGALAGFAFVYARFDRTARPTWQRVLDRAAITRLMSLNRDIMIRSFALLAAFALFVRQGAQFGPVTLAANAVLMNFFMVAGYYLDGFATAAEQLAGRAVGANYRPAFDRSVRLTLVWGFCLAAATTLFFLVFGAAVIDFLTTSEEVRGQARQFLHWAALTALVGVLAFEMDGVFIGATWSADMRNMMLVSLALFVVLTWVLVPVIGNHGLWLALLAFLGTRGVTLYAMLGTRANAVFGRGSGRARW</sequence>
<keyword evidence="5 6" id="KW-0472">Membrane</keyword>
<evidence type="ECO:0000256" key="6">
    <source>
        <dbReference type="SAM" id="Phobius"/>
    </source>
</evidence>
<feature type="transmembrane region" description="Helical" evidence="6">
    <location>
        <begin position="398"/>
        <end position="417"/>
    </location>
</feature>